<evidence type="ECO:0000313" key="3">
    <source>
        <dbReference type="Proteomes" id="UP000244225"/>
    </source>
</evidence>
<comment type="caution">
    <text evidence="2">The sequence shown here is derived from an EMBL/GenBank/DDBJ whole genome shotgun (WGS) entry which is preliminary data.</text>
</comment>
<dbReference type="Pfam" id="PF24731">
    <property type="entry name" value="DUF7683"/>
    <property type="match status" value="1"/>
</dbReference>
<reference evidence="2 3" key="1">
    <citation type="submission" date="2018-04" db="EMBL/GenBank/DDBJ databases">
        <title>Genomic Encyclopedia of Archaeal and Bacterial Type Strains, Phase II (KMG-II): from individual species to whole genera.</title>
        <authorList>
            <person name="Goeker M."/>
        </authorList>
    </citation>
    <scope>NUCLEOTIDE SEQUENCE [LARGE SCALE GENOMIC DNA]</scope>
    <source>
        <strain evidence="2 3">DSM 100162</strain>
    </source>
</reference>
<sequence length="81" mass="9712">MKIIRQIDVFDNKTERLVDEILLSDLDLEEVKKIIQPEESDPALYDCYEITGSLKEYFESLGFSFKENKYSYYLCCYQDFE</sequence>
<gene>
    <name evidence="2" type="ORF">C8N40_10226</name>
</gene>
<protein>
    <recommendedName>
        <fullName evidence="1">DUF7683 domain-containing protein</fullName>
    </recommendedName>
</protein>
<keyword evidence="3" id="KW-1185">Reference proteome</keyword>
<accession>A0A2T5YNZ0</accession>
<evidence type="ECO:0000313" key="2">
    <source>
        <dbReference type="EMBL" id="PTX21057.1"/>
    </source>
</evidence>
<feature type="domain" description="DUF7683" evidence="1">
    <location>
        <begin position="4"/>
        <end position="74"/>
    </location>
</feature>
<dbReference type="InterPro" id="IPR056100">
    <property type="entry name" value="DUF7683"/>
</dbReference>
<evidence type="ECO:0000259" key="1">
    <source>
        <dbReference type="Pfam" id="PF24731"/>
    </source>
</evidence>
<dbReference type="OrthoDB" id="1494903at2"/>
<dbReference type="AlphaFoldDB" id="A0A2T5YNZ0"/>
<dbReference type="RefSeq" id="WP_108210474.1">
    <property type="nucleotide sequence ID" value="NZ_QBKI01000002.1"/>
</dbReference>
<dbReference type="EMBL" id="QBKI01000002">
    <property type="protein sequence ID" value="PTX21057.1"/>
    <property type="molecule type" value="Genomic_DNA"/>
</dbReference>
<name>A0A2T5YNZ0_9BACT</name>
<dbReference type="Proteomes" id="UP000244225">
    <property type="component" value="Unassembled WGS sequence"/>
</dbReference>
<organism evidence="2 3">
    <name type="scientific">Pontibacter mucosus</name>
    <dbReference type="NCBI Taxonomy" id="1649266"/>
    <lineage>
        <taxon>Bacteria</taxon>
        <taxon>Pseudomonadati</taxon>
        <taxon>Bacteroidota</taxon>
        <taxon>Cytophagia</taxon>
        <taxon>Cytophagales</taxon>
        <taxon>Hymenobacteraceae</taxon>
        <taxon>Pontibacter</taxon>
    </lineage>
</organism>
<proteinExistence type="predicted"/>